<dbReference type="EMBL" id="GHBP01001546">
    <property type="protein sequence ID" value="NDJ92788.1"/>
    <property type="molecule type" value="Transcribed_RNA"/>
</dbReference>
<dbReference type="Pfam" id="PF09384">
    <property type="entry name" value="UTP15_C"/>
    <property type="match status" value="1"/>
</dbReference>
<organism evidence="2">
    <name type="scientific">Henneguya salminicola</name>
    <name type="common">Myxosporean</name>
    <dbReference type="NCBI Taxonomy" id="69463"/>
    <lineage>
        <taxon>Eukaryota</taxon>
        <taxon>Metazoa</taxon>
        <taxon>Cnidaria</taxon>
        <taxon>Myxozoa</taxon>
        <taxon>Myxosporea</taxon>
        <taxon>Bivalvulida</taxon>
        <taxon>Platysporina</taxon>
        <taxon>Myxobolidae</taxon>
        <taxon>Henneguya</taxon>
    </lineage>
</organism>
<evidence type="ECO:0000259" key="1">
    <source>
        <dbReference type="Pfam" id="PF09384"/>
    </source>
</evidence>
<name>A0A6G3MFG6_HENSL</name>
<feature type="domain" description="U3 small nucleolar RNA-associated protein 15 C-terminal" evidence="1">
    <location>
        <begin position="86"/>
        <end position="232"/>
    </location>
</feature>
<accession>A0A6G3MFG6</accession>
<dbReference type="AlphaFoldDB" id="A0A6G3MFG6"/>
<reference evidence="2" key="1">
    <citation type="submission" date="2018-11" db="EMBL/GenBank/DDBJ databases">
        <title>Henneguya salminicola genome and transcriptome.</title>
        <authorList>
            <person name="Yahalomi D."/>
            <person name="Atkinson S.D."/>
            <person name="Neuhof M."/>
            <person name="Chang E.S."/>
            <person name="Philippe H."/>
            <person name="Cartwright P."/>
            <person name="Bartholomew J.L."/>
            <person name="Huchon D."/>
        </authorList>
    </citation>
    <scope>NUCLEOTIDE SEQUENCE</scope>
    <source>
        <strain evidence="2">Hz1</strain>
        <tissue evidence="2">Whole</tissue>
    </source>
</reference>
<dbReference type="GO" id="GO:0006364">
    <property type="term" value="P:rRNA processing"/>
    <property type="evidence" value="ECO:0007669"/>
    <property type="project" value="InterPro"/>
</dbReference>
<sequence>MQTYEVLNTFKYDYPVLNMSISSNNNNILTSLINNDENHGLIYVKSIKTDKINTCQVNVEQDSINCLPRSKRYFRNDDVIENIESVKKPKYVKYEPYEKFLRKFEYQKAFHFIFNPRSSITSAKVVEVIKELMRRSALLFAMKGSNAFDIIQMIEFICFNIRIPEFTSLLLKLSNFFLNNRYQLNVFQEHIKKSSHQEQKYIKALNKLYILLAKEIEYLNSSYQVIGILDLMQHLSRIPPKISNQNQIQDINFNVKKQ</sequence>
<dbReference type="GO" id="GO:0005730">
    <property type="term" value="C:nucleolus"/>
    <property type="evidence" value="ECO:0007669"/>
    <property type="project" value="InterPro"/>
</dbReference>
<protein>
    <submittedName>
        <fullName evidence="2">U3 small nucleolar RNA-associated protein 15 homolog (Trinotate prediction)</fullName>
    </submittedName>
</protein>
<evidence type="ECO:0000313" key="2">
    <source>
        <dbReference type="EMBL" id="NDJ92788.1"/>
    </source>
</evidence>
<dbReference type="InterPro" id="IPR018983">
    <property type="entry name" value="U3_snoRNA-assocProt_15_C"/>
</dbReference>
<proteinExistence type="predicted"/>